<protein>
    <submittedName>
        <fullName evidence="1">Uncharacterized protein</fullName>
    </submittedName>
</protein>
<proteinExistence type="predicted"/>
<comment type="caution">
    <text evidence="1">The sequence shown here is derived from an EMBL/GenBank/DDBJ whole genome shotgun (WGS) entry which is preliminary data.</text>
</comment>
<accession>A0A645CG35</accession>
<reference evidence="1" key="1">
    <citation type="submission" date="2019-08" db="EMBL/GenBank/DDBJ databases">
        <authorList>
            <person name="Kucharzyk K."/>
            <person name="Murdoch R.W."/>
            <person name="Higgins S."/>
            <person name="Loffler F."/>
        </authorList>
    </citation>
    <scope>NUCLEOTIDE SEQUENCE</scope>
</reference>
<organism evidence="1">
    <name type="scientific">bioreactor metagenome</name>
    <dbReference type="NCBI Taxonomy" id="1076179"/>
    <lineage>
        <taxon>unclassified sequences</taxon>
        <taxon>metagenomes</taxon>
        <taxon>ecological metagenomes</taxon>
    </lineage>
</organism>
<gene>
    <name evidence="1" type="ORF">SDC9_122884</name>
</gene>
<dbReference type="AlphaFoldDB" id="A0A645CG35"/>
<name>A0A645CG35_9ZZZZ</name>
<evidence type="ECO:0000313" key="1">
    <source>
        <dbReference type="EMBL" id="MPM75890.1"/>
    </source>
</evidence>
<dbReference type="EMBL" id="VSSQ01026935">
    <property type="protein sequence ID" value="MPM75890.1"/>
    <property type="molecule type" value="Genomic_DNA"/>
</dbReference>
<sequence length="398" mass="43786">MMFGIDNASVKGVLEADFFLEGKNGAAVPQSITTAEGRGKLVLNGFEYKSKDYAYPFRIPGSTFEFEQDRALLRSTVLEYGPNKISLNGFTSNFINYFFAGGVLSGALEVKSDALNLKDFTALIPESNDTSDSVEGSQKGGLNEQGFSGVIQIPGRMNLSLRSQVSKIEYESVKASNFRGEMAISGKTFHINGTGINIAGARFLLDAVYKPYGLDSARLELWARADFFDIGRAYREIPMVRELFSTAANMDGLISMDYRLETKLDTLMNPVLPTVKGKGYIRLEDVNVKGLKVLGAVSRVTGRDSLDNPNLKAVVVNTSIAKNIITIERTRMRIFGFRPRFEGQTSLDGRLNINFRLGLPPFGIIGIPLTITGTLDNPVVEVRRGRDGDILYENDPEP</sequence>